<evidence type="ECO:0000256" key="1">
    <source>
        <dbReference type="SAM" id="Phobius"/>
    </source>
</evidence>
<accession>A0A6I4UW25</accession>
<keyword evidence="3" id="KW-1185">Reference proteome</keyword>
<keyword evidence="1" id="KW-1133">Transmembrane helix</keyword>
<keyword evidence="1" id="KW-0812">Transmembrane</keyword>
<reference evidence="2 3" key="1">
    <citation type="submission" date="2019-12" db="EMBL/GenBank/DDBJ databases">
        <title>Genomic-based taxomic classification of the family Erythrobacteraceae.</title>
        <authorList>
            <person name="Xu L."/>
        </authorList>
    </citation>
    <scope>NUCLEOTIDE SEQUENCE [LARGE SCALE GENOMIC DNA]</scope>
    <source>
        <strain evidence="2 3">MCCC 1K02066</strain>
    </source>
</reference>
<feature type="transmembrane region" description="Helical" evidence="1">
    <location>
        <begin position="42"/>
        <end position="63"/>
    </location>
</feature>
<dbReference type="RefSeq" id="WP_160747692.1">
    <property type="nucleotide sequence ID" value="NZ_WTYK01000014.1"/>
</dbReference>
<protein>
    <submittedName>
        <fullName evidence="2">Uncharacterized protein</fullName>
    </submittedName>
</protein>
<dbReference type="Proteomes" id="UP000469159">
    <property type="component" value="Unassembled WGS sequence"/>
</dbReference>
<evidence type="ECO:0000313" key="2">
    <source>
        <dbReference type="EMBL" id="MXP42828.1"/>
    </source>
</evidence>
<gene>
    <name evidence="2" type="ORF">GRI75_14400</name>
</gene>
<name>A0A6I4UW25_9SPHN</name>
<comment type="caution">
    <text evidence="2">The sequence shown here is derived from an EMBL/GenBank/DDBJ whole genome shotgun (WGS) entry which is preliminary data.</text>
</comment>
<organism evidence="2 3">
    <name type="scientific">Croceibacterium soli</name>
    <dbReference type="NCBI Taxonomy" id="1739690"/>
    <lineage>
        <taxon>Bacteria</taxon>
        <taxon>Pseudomonadati</taxon>
        <taxon>Pseudomonadota</taxon>
        <taxon>Alphaproteobacteria</taxon>
        <taxon>Sphingomonadales</taxon>
        <taxon>Erythrobacteraceae</taxon>
        <taxon>Croceibacterium</taxon>
    </lineage>
</organism>
<dbReference type="OrthoDB" id="7507955at2"/>
<keyword evidence="1" id="KW-0472">Membrane</keyword>
<sequence>MLRKVARLFVIKSRWEAYLIIYALALGATTRGTHYLEQYPGWGGYLLFLACTGAVFLAGAKILDCLRLEKSASPRG</sequence>
<evidence type="ECO:0000313" key="3">
    <source>
        <dbReference type="Proteomes" id="UP000469159"/>
    </source>
</evidence>
<dbReference type="EMBL" id="WTYK01000014">
    <property type="protein sequence ID" value="MXP42828.1"/>
    <property type="molecule type" value="Genomic_DNA"/>
</dbReference>
<proteinExistence type="predicted"/>
<dbReference type="AlphaFoldDB" id="A0A6I4UW25"/>